<evidence type="ECO:0000256" key="1">
    <source>
        <dbReference type="ARBA" id="ARBA00001947"/>
    </source>
</evidence>
<dbReference type="InterPro" id="IPR002328">
    <property type="entry name" value="ADH_Zn_CS"/>
</dbReference>
<evidence type="ECO:0000313" key="9">
    <source>
        <dbReference type="Proteomes" id="UP000310687"/>
    </source>
</evidence>
<sequence length="381" mass="40931">MAEALRKVDSAVASRSSKIGTMKALRIHGKEDLRLEDIQTPQCGDGQIMIKPAWCGICGTDLHEYMGGPSLCPTTPHPITNETVPLTIGHEFSGVIEELGQGVSNKYAVGQRVVVQPIIYCGECGSCKDGIPNCCDKNGFVGLSGWGGGLAEHIVVPEYCVVPVPDNVSLELAALVEPLAVAWHAVNMSPVKDFKKGQFALILGGGPIGLSVIQALKAHGDGTIIVSEVSTKRKAFAEDFGADYILDPTKDDIPERCKEICGGIRGVDCVFDAAGVQAGLDAAVLAMRARGTLVNIAIWEKDARIIPNQFVFREKTYKGVATYVLGDFDEVLQAISSGRMKPEKMITKKVELEDVIEEGFLTLLADKDNHVKVLIKSNNVE</sequence>
<evidence type="ECO:0000313" key="8">
    <source>
        <dbReference type="EMBL" id="THW31992.1"/>
    </source>
</evidence>
<dbReference type="PANTHER" id="PTHR43161:SF23">
    <property type="entry name" value="(R,R)-BUTANEDIOL DEHYDROGENASE-RELATED"/>
    <property type="match status" value="1"/>
</dbReference>
<dbReference type="InterPro" id="IPR036291">
    <property type="entry name" value="NAD(P)-bd_dom_sf"/>
</dbReference>
<dbReference type="Pfam" id="PF00107">
    <property type="entry name" value="ADH_zinc_N"/>
    <property type="match status" value="1"/>
</dbReference>
<dbReference type="InterPro" id="IPR013149">
    <property type="entry name" value="ADH-like_C"/>
</dbReference>
<keyword evidence="4 6" id="KW-0862">Zinc</keyword>
<evidence type="ECO:0000256" key="6">
    <source>
        <dbReference type="RuleBase" id="RU361277"/>
    </source>
</evidence>
<dbReference type="EMBL" id="QZAL01000266">
    <property type="protein sequence ID" value="THW31992.1"/>
    <property type="molecule type" value="Genomic_DNA"/>
</dbReference>
<dbReference type="PANTHER" id="PTHR43161">
    <property type="entry name" value="SORBITOL DEHYDROGENASE"/>
    <property type="match status" value="1"/>
</dbReference>
<evidence type="ECO:0000256" key="4">
    <source>
        <dbReference type="ARBA" id="ARBA00022833"/>
    </source>
</evidence>
<dbReference type="Gene3D" id="3.40.50.720">
    <property type="entry name" value="NAD(P)-binding Rossmann-like Domain"/>
    <property type="match status" value="1"/>
</dbReference>
<dbReference type="InterPro" id="IPR020843">
    <property type="entry name" value="ER"/>
</dbReference>
<organism evidence="8 9">
    <name type="scientific">Aureobasidium pullulans</name>
    <name type="common">Black yeast</name>
    <name type="synonym">Pullularia pullulans</name>
    <dbReference type="NCBI Taxonomy" id="5580"/>
    <lineage>
        <taxon>Eukaryota</taxon>
        <taxon>Fungi</taxon>
        <taxon>Dikarya</taxon>
        <taxon>Ascomycota</taxon>
        <taxon>Pezizomycotina</taxon>
        <taxon>Dothideomycetes</taxon>
        <taxon>Dothideomycetidae</taxon>
        <taxon>Dothideales</taxon>
        <taxon>Saccotheciaceae</taxon>
        <taxon>Aureobasidium</taxon>
    </lineage>
</organism>
<dbReference type="SMART" id="SM00829">
    <property type="entry name" value="PKS_ER"/>
    <property type="match status" value="1"/>
</dbReference>
<dbReference type="AlphaFoldDB" id="A0A4S8WZ41"/>
<gene>
    <name evidence="8" type="ORF">D6D22_09850</name>
</gene>
<dbReference type="Gene3D" id="3.90.180.10">
    <property type="entry name" value="Medium-chain alcohol dehydrogenases, catalytic domain"/>
    <property type="match status" value="1"/>
</dbReference>
<dbReference type="CDD" id="cd08233">
    <property type="entry name" value="butanediol_DH_like"/>
    <property type="match status" value="1"/>
</dbReference>
<dbReference type="PROSITE" id="PS00059">
    <property type="entry name" value="ADH_ZINC"/>
    <property type="match status" value="1"/>
</dbReference>
<evidence type="ECO:0000259" key="7">
    <source>
        <dbReference type="SMART" id="SM00829"/>
    </source>
</evidence>
<dbReference type="GO" id="GO:0005737">
    <property type="term" value="C:cytoplasm"/>
    <property type="evidence" value="ECO:0007669"/>
    <property type="project" value="TreeGrafter"/>
</dbReference>
<protein>
    <submittedName>
        <fullName evidence="8">GroES-like protein</fullName>
    </submittedName>
</protein>
<proteinExistence type="inferred from homology"/>
<dbReference type="Proteomes" id="UP000310687">
    <property type="component" value="Unassembled WGS sequence"/>
</dbReference>
<dbReference type="InterPro" id="IPR011032">
    <property type="entry name" value="GroES-like_sf"/>
</dbReference>
<comment type="similarity">
    <text evidence="2 6">Belongs to the zinc-containing alcohol dehydrogenase family.</text>
</comment>
<dbReference type="GO" id="GO:0000721">
    <property type="term" value="F:(R,R)-butanediol dehydrogenase activity"/>
    <property type="evidence" value="ECO:0007669"/>
    <property type="project" value="TreeGrafter"/>
</dbReference>
<evidence type="ECO:0000256" key="2">
    <source>
        <dbReference type="ARBA" id="ARBA00008072"/>
    </source>
</evidence>
<accession>A0A4S8WZ41</accession>
<keyword evidence="3 6" id="KW-0479">Metal-binding</keyword>
<reference evidence="8 9" key="1">
    <citation type="submission" date="2018-10" db="EMBL/GenBank/DDBJ databases">
        <title>Fifty Aureobasidium pullulans genomes reveal a recombining polyextremotolerant generalist.</title>
        <authorList>
            <person name="Gostincar C."/>
            <person name="Turk M."/>
            <person name="Zajc J."/>
            <person name="Gunde-Cimerman N."/>
        </authorList>
    </citation>
    <scope>NUCLEOTIDE SEQUENCE [LARGE SCALE GENOMIC DNA]</scope>
    <source>
        <strain evidence="8 9">EXF-11013</strain>
    </source>
</reference>
<dbReference type="Pfam" id="PF08240">
    <property type="entry name" value="ADH_N"/>
    <property type="match status" value="1"/>
</dbReference>
<dbReference type="InterPro" id="IPR013154">
    <property type="entry name" value="ADH-like_N"/>
</dbReference>
<comment type="cofactor">
    <cofactor evidence="1 6">
        <name>Zn(2+)</name>
        <dbReference type="ChEBI" id="CHEBI:29105"/>
    </cofactor>
</comment>
<evidence type="ECO:0000256" key="5">
    <source>
        <dbReference type="ARBA" id="ARBA00023002"/>
    </source>
</evidence>
<evidence type="ECO:0000256" key="3">
    <source>
        <dbReference type="ARBA" id="ARBA00022723"/>
    </source>
</evidence>
<keyword evidence="5" id="KW-0560">Oxidoreductase</keyword>
<dbReference type="GO" id="GO:0034079">
    <property type="term" value="P:butanediol biosynthetic process"/>
    <property type="evidence" value="ECO:0007669"/>
    <property type="project" value="TreeGrafter"/>
</dbReference>
<dbReference type="GO" id="GO:0008270">
    <property type="term" value="F:zinc ion binding"/>
    <property type="evidence" value="ECO:0007669"/>
    <property type="project" value="InterPro"/>
</dbReference>
<comment type="caution">
    <text evidence="8">The sequence shown here is derived from an EMBL/GenBank/DDBJ whole genome shotgun (WGS) entry which is preliminary data.</text>
</comment>
<name>A0A4S8WZ41_AURPU</name>
<feature type="domain" description="Enoyl reductase (ER)" evidence="7">
    <location>
        <begin position="29"/>
        <end position="375"/>
    </location>
</feature>
<dbReference type="SUPFAM" id="SSF50129">
    <property type="entry name" value="GroES-like"/>
    <property type="match status" value="1"/>
</dbReference>
<dbReference type="SUPFAM" id="SSF51735">
    <property type="entry name" value="NAD(P)-binding Rossmann-fold domains"/>
    <property type="match status" value="1"/>
</dbReference>